<protein>
    <recommendedName>
        <fullName evidence="1">Macro domain-containing protein</fullName>
    </recommendedName>
</protein>
<organism evidence="2 3">
    <name type="scientific">Streptomyces atratus</name>
    <dbReference type="NCBI Taxonomy" id="1893"/>
    <lineage>
        <taxon>Bacteria</taxon>
        <taxon>Bacillati</taxon>
        <taxon>Actinomycetota</taxon>
        <taxon>Actinomycetes</taxon>
        <taxon>Kitasatosporales</taxon>
        <taxon>Streptomycetaceae</taxon>
        <taxon>Streptomyces</taxon>
    </lineage>
</organism>
<name>A0A2Z5JNY5_STRAR</name>
<dbReference type="Proteomes" id="UP000252698">
    <property type="component" value="Chromosome"/>
</dbReference>
<dbReference type="SMART" id="SM00506">
    <property type="entry name" value="A1pp"/>
    <property type="match status" value="1"/>
</dbReference>
<dbReference type="GeneID" id="95525417"/>
<dbReference type="InterPro" id="IPR043472">
    <property type="entry name" value="Macro_dom-like"/>
</dbReference>
<accession>A0A2Z5JNY5</accession>
<gene>
    <name evidence="2" type="ORF">C5746_39265</name>
</gene>
<dbReference type="RefSeq" id="WP_114248369.1">
    <property type="nucleotide sequence ID" value="NZ_CP027306.1"/>
</dbReference>
<feature type="domain" description="Macro" evidence="1">
    <location>
        <begin position="260"/>
        <end position="398"/>
    </location>
</feature>
<dbReference type="SUPFAM" id="SSF52949">
    <property type="entry name" value="Macro domain-like"/>
    <property type="match status" value="1"/>
</dbReference>
<dbReference type="EMBL" id="CP027306">
    <property type="protein sequence ID" value="AXE81969.1"/>
    <property type="molecule type" value="Genomic_DNA"/>
</dbReference>
<evidence type="ECO:0000259" key="1">
    <source>
        <dbReference type="SMART" id="SM00506"/>
    </source>
</evidence>
<evidence type="ECO:0000313" key="3">
    <source>
        <dbReference type="Proteomes" id="UP000252698"/>
    </source>
</evidence>
<evidence type="ECO:0000313" key="2">
    <source>
        <dbReference type="EMBL" id="AXE81969.1"/>
    </source>
</evidence>
<dbReference type="KEGG" id="sata:C5746_39265"/>
<dbReference type="AlphaFoldDB" id="A0A2Z5JNY5"/>
<sequence length="448" mass="47860">MEALAERLSHLDSHTHGALRVIAFYDTLMRRRVDLPALARASAGLAGCVAGIRLHGTGRVMRVSPEGREVSLPAQSASATAAITLDEEQIGTVWLERLGPPNALDDVLLDRFALAAAAITERYGPARTTMADPALVELVISSDGDEAARARALRLLGFADDLPVRVVAVHAQLPLDQVGALVCPARTVKAARIADVGVILATTMDQARFPAGVRAGIGSVGRPDRSWRQARTALRFTTPRCPVVSYAELGALALLAQVPQDSMRDNDVDVDARVSPTNERGRMDGGVDAVVKRYLGAGIQVRVQRVIRDRFGGRLPVGSAVCVPSGADVPRYLISTPTMRQSSQNVSDTMNVALACAAAFQAVHLQNRAKPGSIRSVALVGMGAQTGQVPAKVCANLMWTGYTLFHDHGFADYDELRAAVLGQLDDIEGAGSVRRVRINVPQRPSFRH</sequence>
<dbReference type="InterPro" id="IPR002589">
    <property type="entry name" value="Macro_dom"/>
</dbReference>
<dbReference type="Gene3D" id="3.40.220.10">
    <property type="entry name" value="Leucine Aminopeptidase, subunit E, domain 1"/>
    <property type="match status" value="1"/>
</dbReference>
<reference evidence="2 3" key="1">
    <citation type="journal article" date="2018" name="Front. Microbiol.">
        <title>Genome Sequencing of Streptomyces atratus SCSIOZH16 and Activation Production of Nocardamine via Metabolic Engineering.</title>
        <authorList>
            <person name="Li Y."/>
            <person name="Zhang C."/>
            <person name="Liu C."/>
            <person name="Ju J."/>
            <person name="Ma J."/>
        </authorList>
    </citation>
    <scope>NUCLEOTIDE SEQUENCE [LARGE SCALE GENOMIC DNA]</scope>
    <source>
        <strain evidence="2 3">SCSIO_ZH16</strain>
    </source>
</reference>
<dbReference type="Pfam" id="PF01661">
    <property type="entry name" value="Macro"/>
    <property type="match status" value="1"/>
</dbReference>
<proteinExistence type="predicted"/>